<dbReference type="AlphaFoldDB" id="D0R4J9"/>
<organism evidence="2 3">
    <name type="scientific">Lactobacillus johnsonii (strain FI9785)</name>
    <dbReference type="NCBI Taxonomy" id="633699"/>
    <lineage>
        <taxon>Bacteria</taxon>
        <taxon>Bacillati</taxon>
        <taxon>Bacillota</taxon>
        <taxon>Bacilli</taxon>
        <taxon>Lactobacillales</taxon>
        <taxon>Lactobacillaceae</taxon>
        <taxon>Lactobacillus</taxon>
    </lineage>
</organism>
<keyword evidence="1" id="KW-0472">Membrane</keyword>
<reference evidence="2 3" key="1">
    <citation type="journal article" date="2009" name="J. Bacteriol.">
        <title>Complete genome sequence of Lactobacillus johnsonii FI9785, a competitive exclusion agent against pathogens in poultry.</title>
        <authorList>
            <person name="Wegmann U."/>
            <person name="Overweg K."/>
            <person name="Horn N."/>
            <person name="Goesmann A."/>
            <person name="Narbad A."/>
            <person name="Gasson M.J."/>
            <person name="Shearman C."/>
        </authorList>
    </citation>
    <scope>NUCLEOTIDE SEQUENCE [LARGE SCALE GENOMIC DNA]</scope>
    <source>
        <strain evidence="2 3">FI9785</strain>
    </source>
</reference>
<dbReference type="EMBL" id="FN298497">
    <property type="protein sequence ID" value="CAX67012.1"/>
    <property type="molecule type" value="Genomic_DNA"/>
</dbReference>
<feature type="transmembrane region" description="Helical" evidence="1">
    <location>
        <begin position="48"/>
        <end position="66"/>
    </location>
</feature>
<dbReference type="KEGG" id="ljf:FI9785_1148"/>
<evidence type="ECO:0000256" key="1">
    <source>
        <dbReference type="SAM" id="Phobius"/>
    </source>
</evidence>
<protein>
    <recommendedName>
        <fullName evidence="4">Amino acid permease</fullName>
    </recommendedName>
</protein>
<dbReference type="Proteomes" id="UP000002627">
    <property type="component" value="Chromosome"/>
</dbReference>
<name>D0R4J9_LACJF</name>
<keyword evidence="1" id="KW-0812">Transmembrane</keyword>
<sequence>MLSILAVIKFKHSNEYPTHGFLLPGKYTIPIIALIISCYMVTNFTPKTLLLGAVVAVIAAACYFFIDKDEMLEKEHEDFLAKLRRKN</sequence>
<feature type="transmembrane region" description="Helical" evidence="1">
    <location>
        <begin position="21"/>
        <end position="42"/>
    </location>
</feature>
<evidence type="ECO:0008006" key="4">
    <source>
        <dbReference type="Google" id="ProtNLM"/>
    </source>
</evidence>
<accession>D0R4J9</accession>
<proteinExistence type="predicted"/>
<keyword evidence="3" id="KW-1185">Reference proteome</keyword>
<keyword evidence="1" id="KW-1133">Transmembrane helix</keyword>
<gene>
    <name evidence="2" type="ordered locus">FI9785_1148</name>
</gene>
<dbReference type="HOGENOM" id="CLU_2479418_0_0_9"/>
<evidence type="ECO:0000313" key="2">
    <source>
        <dbReference type="EMBL" id="CAX67012.1"/>
    </source>
</evidence>
<evidence type="ECO:0000313" key="3">
    <source>
        <dbReference type="Proteomes" id="UP000002627"/>
    </source>
</evidence>